<dbReference type="AlphaFoldDB" id="A0A4Y2C415"/>
<evidence type="ECO:0000256" key="6">
    <source>
        <dbReference type="ARBA" id="ARBA00023136"/>
    </source>
</evidence>
<gene>
    <name evidence="17" type="primary">cept1_0</name>
    <name evidence="17" type="ORF">AVEN_64099_1</name>
</gene>
<dbReference type="InterPro" id="IPR000462">
    <property type="entry name" value="CDP-OH_P_trans"/>
</dbReference>
<dbReference type="Pfam" id="PF01066">
    <property type="entry name" value="CDP-OH_P_transf"/>
    <property type="match status" value="1"/>
</dbReference>
<evidence type="ECO:0000256" key="2">
    <source>
        <dbReference type="ARBA" id="ARBA00010441"/>
    </source>
</evidence>
<dbReference type="Proteomes" id="UP000499080">
    <property type="component" value="Unassembled WGS sequence"/>
</dbReference>
<comment type="subcellular location">
    <subcellularLocation>
        <location evidence="1">Membrane</location>
        <topology evidence="1">Multi-pass membrane protein</topology>
    </subcellularLocation>
</comment>
<dbReference type="InterPro" id="IPR048254">
    <property type="entry name" value="CDP_ALCOHOL_P_TRANSF_CS"/>
</dbReference>
<evidence type="ECO:0000256" key="14">
    <source>
        <dbReference type="ARBA" id="ARBA00048570"/>
    </source>
</evidence>
<evidence type="ECO:0000256" key="12">
    <source>
        <dbReference type="ARBA" id="ARBA00037890"/>
    </source>
</evidence>
<protein>
    <recommendedName>
        <fullName evidence="13">diacylglycerol cholinephosphotransferase</fullName>
        <ecNumber evidence="13">2.7.8.2</ecNumber>
    </recommendedName>
</protein>
<evidence type="ECO:0000313" key="18">
    <source>
        <dbReference type="Proteomes" id="UP000499080"/>
    </source>
</evidence>
<feature type="transmembrane region" description="Helical" evidence="16">
    <location>
        <begin position="345"/>
        <end position="367"/>
    </location>
</feature>
<comment type="caution">
    <text evidence="17">The sequence shown here is derived from an EMBL/GenBank/DDBJ whole genome shotgun (WGS) entry which is preliminary data.</text>
</comment>
<keyword evidence="7" id="KW-0444">Lipid biosynthesis</keyword>
<name>A0A4Y2C415_ARAVE</name>
<dbReference type="EMBL" id="BGPR01000145">
    <property type="protein sequence ID" value="GBL99098.1"/>
    <property type="molecule type" value="Genomic_DNA"/>
</dbReference>
<proteinExistence type="inferred from homology"/>
<keyword evidence="7" id="KW-0594">Phospholipid biosynthesis</keyword>
<evidence type="ECO:0000256" key="7">
    <source>
        <dbReference type="ARBA" id="ARBA00023209"/>
    </source>
</evidence>
<evidence type="ECO:0000256" key="11">
    <source>
        <dbReference type="ARBA" id="ARBA00036890"/>
    </source>
</evidence>
<evidence type="ECO:0000256" key="3">
    <source>
        <dbReference type="ARBA" id="ARBA00022679"/>
    </source>
</evidence>
<dbReference type="GO" id="GO:0005789">
    <property type="term" value="C:endoplasmic reticulum membrane"/>
    <property type="evidence" value="ECO:0007669"/>
    <property type="project" value="TreeGrafter"/>
</dbReference>
<accession>A0A4Y2C415</accession>
<evidence type="ECO:0000256" key="1">
    <source>
        <dbReference type="ARBA" id="ARBA00004141"/>
    </source>
</evidence>
<evidence type="ECO:0000256" key="4">
    <source>
        <dbReference type="ARBA" id="ARBA00022692"/>
    </source>
</evidence>
<dbReference type="OrthoDB" id="196717at2759"/>
<dbReference type="GO" id="GO:0004142">
    <property type="term" value="F:diacylglycerol cholinephosphotransferase activity"/>
    <property type="evidence" value="ECO:0007669"/>
    <property type="project" value="UniProtKB-EC"/>
</dbReference>
<keyword evidence="8" id="KW-1208">Phospholipid metabolism</keyword>
<evidence type="ECO:0000256" key="8">
    <source>
        <dbReference type="ARBA" id="ARBA00023264"/>
    </source>
</evidence>
<evidence type="ECO:0000256" key="16">
    <source>
        <dbReference type="SAM" id="Phobius"/>
    </source>
</evidence>
<feature type="transmembrane region" description="Helical" evidence="16">
    <location>
        <begin position="192"/>
        <end position="210"/>
    </location>
</feature>
<comment type="catalytic activity">
    <reaction evidence="10">
        <text>1,2-dioctanoyl-sn-glycerol + CDP-choline = 1,2-dioctanoyl-sn-glycero-3-phosphocholine + CMP + H(+)</text>
        <dbReference type="Rhea" id="RHEA:54232"/>
        <dbReference type="ChEBI" id="CHEBI:15378"/>
        <dbReference type="ChEBI" id="CHEBI:58779"/>
        <dbReference type="ChEBI" id="CHEBI:60377"/>
        <dbReference type="ChEBI" id="CHEBI:76979"/>
        <dbReference type="ChEBI" id="CHEBI:78228"/>
    </reaction>
    <physiologicalReaction direction="left-to-right" evidence="10">
        <dbReference type="Rhea" id="RHEA:54233"/>
    </physiologicalReaction>
</comment>
<comment type="catalytic activity">
    <reaction evidence="9">
        <text>1-hexadecanoyl-2-(4Z,7Z,10Z,13Z,16Z,19Z-docosahexaenoyl)-sn-glycerol + CDP-choline = 1-hexadecanoyl-2-(4Z,7Z,10Z,13Z,16Z,19Z-docosahexaenoyl)-sn-glycero-3-phosphocholine + CMP + H(+)</text>
        <dbReference type="Rhea" id="RHEA:54332"/>
        <dbReference type="ChEBI" id="CHEBI:15378"/>
        <dbReference type="ChEBI" id="CHEBI:58779"/>
        <dbReference type="ChEBI" id="CHEBI:60377"/>
        <dbReference type="ChEBI" id="CHEBI:74963"/>
        <dbReference type="ChEBI" id="CHEBI:82949"/>
    </reaction>
    <physiologicalReaction direction="left-to-right" evidence="9">
        <dbReference type="Rhea" id="RHEA:54333"/>
    </physiologicalReaction>
</comment>
<evidence type="ECO:0000256" key="5">
    <source>
        <dbReference type="ARBA" id="ARBA00022989"/>
    </source>
</evidence>
<evidence type="ECO:0000256" key="10">
    <source>
        <dbReference type="ARBA" id="ARBA00036651"/>
    </source>
</evidence>
<evidence type="ECO:0000313" key="17">
    <source>
        <dbReference type="EMBL" id="GBL99098.1"/>
    </source>
</evidence>
<sequence>MHTHLLFLRMFLTKDILSPVQLKRLSDHRYSSSGRTLLDPIVQPFWNWLVLKLPLWLSPNLMTITGLIINILTSLILICYSPDGTQEAPRWTFVFCAVGLFIYQTLDACDGKQARRTGTSSPLGELFDHGCDSLSTVFVSLGVCIAVQLGMFPSWMFVQCFIAMTLFYIAHWQTYVSGTLRFGRFDVTEAQYTVMMIHLISAVFGPTIWSTQIPSLYIEIKFIPIFIGIIAASLAFYSNFTVIFTGGAGKNGSTVAGTSILSPFIPLALVIVPAFIIYQKSTTSIYEHHPCLYILAFGVVASKITNKLVVAHMTKSEVEYLDSIFVGPGMLFLNQYFNTFFNEYVVLWLCLVYSIANLLHYCIVVCLQICSYLHINLFVITPQTSPIDENYSGNHSLSAPLLQSVSNDASSETSDLISNAQSPSYQHSFLEEVISINEENLDDEIP</sequence>
<dbReference type="EC" id="2.7.8.2" evidence="13"/>
<dbReference type="GO" id="GO:0004307">
    <property type="term" value="F:ethanolaminephosphotransferase activity"/>
    <property type="evidence" value="ECO:0007669"/>
    <property type="project" value="TreeGrafter"/>
</dbReference>
<evidence type="ECO:0000256" key="13">
    <source>
        <dbReference type="ARBA" id="ARBA00038987"/>
    </source>
</evidence>
<keyword evidence="4 16" id="KW-0812">Transmembrane</keyword>
<keyword evidence="7" id="KW-0443">Lipid metabolism</keyword>
<organism evidence="17 18">
    <name type="scientific">Araneus ventricosus</name>
    <name type="common">Orbweaver spider</name>
    <name type="synonym">Epeira ventricosa</name>
    <dbReference type="NCBI Taxonomy" id="182803"/>
    <lineage>
        <taxon>Eukaryota</taxon>
        <taxon>Metazoa</taxon>
        <taxon>Ecdysozoa</taxon>
        <taxon>Arthropoda</taxon>
        <taxon>Chelicerata</taxon>
        <taxon>Arachnida</taxon>
        <taxon>Araneae</taxon>
        <taxon>Araneomorphae</taxon>
        <taxon>Entelegynae</taxon>
        <taxon>Araneoidea</taxon>
        <taxon>Araneidae</taxon>
        <taxon>Araneus</taxon>
    </lineage>
</organism>
<evidence type="ECO:0000256" key="9">
    <source>
        <dbReference type="ARBA" id="ARBA00036100"/>
    </source>
</evidence>
<dbReference type="PIRSF" id="PIRSF015665">
    <property type="entry name" value="CHOPT"/>
    <property type="match status" value="1"/>
</dbReference>
<feature type="transmembrane region" description="Helical" evidence="16">
    <location>
        <begin position="222"/>
        <end position="240"/>
    </location>
</feature>
<keyword evidence="6 16" id="KW-0472">Membrane</keyword>
<feature type="transmembrane region" description="Helical" evidence="16">
    <location>
        <begin position="154"/>
        <end position="172"/>
    </location>
</feature>
<dbReference type="GO" id="GO:0006646">
    <property type="term" value="P:phosphatidylethanolamine biosynthetic process"/>
    <property type="evidence" value="ECO:0007669"/>
    <property type="project" value="TreeGrafter"/>
</dbReference>
<keyword evidence="5 16" id="KW-1133">Transmembrane helix</keyword>
<dbReference type="PROSITE" id="PS00379">
    <property type="entry name" value="CDP_ALCOHOL_P_TRANSF"/>
    <property type="match status" value="1"/>
</dbReference>
<dbReference type="FunFam" id="1.20.120.1760:FF:000002">
    <property type="entry name" value="Choline/ethanolamine phosphotransferase 1"/>
    <property type="match status" value="1"/>
</dbReference>
<dbReference type="PANTHER" id="PTHR10414:SF37">
    <property type="entry name" value="BB IN A BOXCAR, ISOFORM C"/>
    <property type="match status" value="1"/>
</dbReference>
<comment type="catalytic activity">
    <reaction evidence="11">
        <text>1-hexadecanoyl-2-(9Z-octadecenoyl)-sn-glycerol + CDP-choline = 1-hexadecanoyl-2-(9Z-octadecenoyl)-sn-glycero-3-phosphocholine + CMP + H(+)</text>
        <dbReference type="Rhea" id="RHEA:54244"/>
        <dbReference type="ChEBI" id="CHEBI:15378"/>
        <dbReference type="ChEBI" id="CHEBI:58779"/>
        <dbReference type="ChEBI" id="CHEBI:60377"/>
        <dbReference type="ChEBI" id="CHEBI:73001"/>
        <dbReference type="ChEBI" id="CHEBI:75466"/>
    </reaction>
    <physiologicalReaction direction="left-to-right" evidence="11">
        <dbReference type="Rhea" id="RHEA:54245"/>
    </physiologicalReaction>
</comment>
<comment type="catalytic activity">
    <reaction evidence="14">
        <text>CDP-choline + a 1,2-diacyl-sn-glycerol = a 1,2-diacyl-sn-glycero-3-phosphocholine + CMP + H(+)</text>
        <dbReference type="Rhea" id="RHEA:32939"/>
        <dbReference type="ChEBI" id="CHEBI:15378"/>
        <dbReference type="ChEBI" id="CHEBI:17815"/>
        <dbReference type="ChEBI" id="CHEBI:57643"/>
        <dbReference type="ChEBI" id="CHEBI:58779"/>
        <dbReference type="ChEBI" id="CHEBI:60377"/>
        <dbReference type="EC" id="2.7.8.2"/>
    </reaction>
    <physiologicalReaction direction="left-to-right" evidence="14">
        <dbReference type="Rhea" id="RHEA:32940"/>
    </physiologicalReaction>
</comment>
<reference evidence="17 18" key="1">
    <citation type="journal article" date="2019" name="Sci. Rep.">
        <title>Orb-weaving spider Araneus ventricosus genome elucidates the spidroin gene catalogue.</title>
        <authorList>
            <person name="Kono N."/>
            <person name="Nakamura H."/>
            <person name="Ohtoshi R."/>
            <person name="Moran D.A.P."/>
            <person name="Shinohara A."/>
            <person name="Yoshida Y."/>
            <person name="Fujiwara M."/>
            <person name="Mori M."/>
            <person name="Tomita M."/>
            <person name="Arakawa K."/>
        </authorList>
    </citation>
    <scope>NUCLEOTIDE SEQUENCE [LARGE SCALE GENOMIC DNA]</scope>
</reference>
<feature type="transmembrane region" description="Helical" evidence="16">
    <location>
        <begin position="88"/>
        <end position="106"/>
    </location>
</feature>
<feature type="transmembrane region" description="Helical" evidence="16">
    <location>
        <begin position="260"/>
        <end position="278"/>
    </location>
</feature>
<dbReference type="Gene3D" id="1.20.120.1760">
    <property type="match status" value="1"/>
</dbReference>
<dbReference type="PANTHER" id="PTHR10414">
    <property type="entry name" value="ETHANOLAMINEPHOSPHOTRANSFERASE"/>
    <property type="match status" value="1"/>
</dbReference>
<evidence type="ECO:0000256" key="15">
    <source>
        <dbReference type="RuleBase" id="RU003750"/>
    </source>
</evidence>
<keyword evidence="3 15" id="KW-0808">Transferase</keyword>
<comment type="pathway">
    <text evidence="12">Phospholipid metabolism; phosphatidylcholine biosynthesis; phosphatidylcholine from phosphocholine: step 2/2.</text>
</comment>
<comment type="similarity">
    <text evidence="2 15">Belongs to the CDP-alcohol phosphatidyltransferase class-I family.</text>
</comment>
<dbReference type="InterPro" id="IPR043130">
    <property type="entry name" value="CDP-OH_PTrfase_TM_dom"/>
</dbReference>
<feature type="transmembrane region" description="Helical" evidence="16">
    <location>
        <begin position="61"/>
        <end position="81"/>
    </location>
</feature>
<dbReference type="InterPro" id="IPR014472">
    <property type="entry name" value="CHOPT"/>
</dbReference>
<dbReference type="GO" id="GO:0005794">
    <property type="term" value="C:Golgi apparatus"/>
    <property type="evidence" value="ECO:0007669"/>
    <property type="project" value="TreeGrafter"/>
</dbReference>
<keyword evidence="18" id="KW-1185">Reference proteome</keyword>
<feature type="transmembrane region" description="Helical" evidence="16">
    <location>
        <begin position="290"/>
        <end position="310"/>
    </location>
</feature>